<reference evidence="3 4" key="1">
    <citation type="submission" date="2019-03" db="EMBL/GenBank/DDBJ databases">
        <title>Genomics of glacier-inhabiting Cryobacterium strains.</title>
        <authorList>
            <person name="Liu Q."/>
            <person name="Xin Y.-H."/>
        </authorList>
    </citation>
    <scope>NUCLEOTIDE SEQUENCE [LARGE SCALE GENOMIC DNA]</scope>
    <source>
        <strain evidence="3 4">MDB1-5</strain>
    </source>
</reference>
<accession>A0ABY2ISH0</accession>
<proteinExistence type="predicted"/>
<feature type="compositionally biased region" description="Basic and acidic residues" evidence="1">
    <location>
        <begin position="417"/>
        <end position="435"/>
    </location>
</feature>
<protein>
    <submittedName>
        <fullName evidence="3">Uncharacterized protein</fullName>
    </submittedName>
</protein>
<keyword evidence="2" id="KW-0472">Membrane</keyword>
<gene>
    <name evidence="3" type="ORF">E3O46_04310</name>
</gene>
<feature type="transmembrane region" description="Helical" evidence="2">
    <location>
        <begin position="47"/>
        <end position="68"/>
    </location>
</feature>
<organism evidence="3 4">
    <name type="scientific">Cryobacterium glucosi</name>
    <dbReference type="NCBI Taxonomy" id="1259175"/>
    <lineage>
        <taxon>Bacteria</taxon>
        <taxon>Bacillati</taxon>
        <taxon>Actinomycetota</taxon>
        <taxon>Actinomycetes</taxon>
        <taxon>Micrococcales</taxon>
        <taxon>Microbacteriaceae</taxon>
        <taxon>Cryobacterium</taxon>
    </lineage>
</organism>
<evidence type="ECO:0000313" key="3">
    <source>
        <dbReference type="EMBL" id="TFC22666.1"/>
    </source>
</evidence>
<keyword evidence="2" id="KW-1133">Transmembrane helix</keyword>
<evidence type="ECO:0000256" key="1">
    <source>
        <dbReference type="SAM" id="MobiDB-lite"/>
    </source>
</evidence>
<feature type="region of interest" description="Disordered" evidence="1">
    <location>
        <begin position="400"/>
        <end position="435"/>
    </location>
</feature>
<feature type="transmembrane region" description="Helical" evidence="2">
    <location>
        <begin position="193"/>
        <end position="216"/>
    </location>
</feature>
<sequence length="435" mass="48720">MLTSREIASLILIGIAVVAVFTVPKFRAHMAPSIRAVMTVAFVPRLVLLYVVVVIMSVTSTAVAWLIGLWDASLLKDAVIITATVVFPMTFRSLSFKSGGELTHKLVRDTLALAALLTVYLDAAPLPLGWEIVYQLAAIFFITVQAFASTKPEFAPAKKVSDVLVFLLGAFLLTWTTASLIQTAPDWSEFFQSLFFGFWLPLSLLPFFYLFGCFAVTEKTLARFRAFRKPLSPEVTTAVMIGSRLRLSLLTRLTGRYNAVAEATGFRDGLIKMGQFRADLDRRDAEEAERLRQLSDGAGATGVDDDGLHRDRREFEVTKKRLDWIWTCQNGQYDRQGGRYWDHLTDLVVDAEKHGLPADHGFIVETSEDGQTWRSWRRTPGGAVLAVGGRAPRSMFYFQDDEPPDTWPSEGVGGWRDAAREEWPPDWNRNDGTRL</sequence>
<keyword evidence="2" id="KW-0812">Transmembrane</keyword>
<dbReference type="EMBL" id="SOFS01000012">
    <property type="protein sequence ID" value="TFC22666.1"/>
    <property type="molecule type" value="Genomic_DNA"/>
</dbReference>
<dbReference type="Proteomes" id="UP000297604">
    <property type="component" value="Unassembled WGS sequence"/>
</dbReference>
<evidence type="ECO:0000313" key="4">
    <source>
        <dbReference type="Proteomes" id="UP000297604"/>
    </source>
</evidence>
<feature type="transmembrane region" description="Helical" evidence="2">
    <location>
        <begin position="132"/>
        <end position="148"/>
    </location>
</feature>
<feature type="transmembrane region" description="Helical" evidence="2">
    <location>
        <begin position="160"/>
        <end position="181"/>
    </location>
</feature>
<feature type="transmembrane region" description="Helical" evidence="2">
    <location>
        <begin position="6"/>
        <end position="26"/>
    </location>
</feature>
<name>A0ABY2ISH0_9MICO</name>
<dbReference type="RefSeq" id="WP_134449433.1">
    <property type="nucleotide sequence ID" value="NZ_SOFS01000012.1"/>
</dbReference>
<comment type="caution">
    <text evidence="3">The sequence shown here is derived from an EMBL/GenBank/DDBJ whole genome shotgun (WGS) entry which is preliminary data.</text>
</comment>
<keyword evidence="4" id="KW-1185">Reference proteome</keyword>
<evidence type="ECO:0000256" key="2">
    <source>
        <dbReference type="SAM" id="Phobius"/>
    </source>
</evidence>